<sequence>MSQPTETIDNNDDIFMNDFHTEEQQHPPQPSPAAAETSESTKPLSVKASQELNFMDKVKNYVKENRTRVYILTPCYGSLCYVNYVLCLQSTFDLFRSVGIEHKVEFCRNDSLVSRARNNLVAKAMNDPLMTHILFIDADITWEPADVLKLIICNKSLCGGVYPIKHYYWDKIVKDSKDRNVIKEMIEKKNNSQFAGRITDEDMIEHNLLRYNINYINNMLSIENNLAKIRHLATGFMMIKRPTIEKMCKAYPSTKYVDDVGFLKGSENDHAYALFDCGVEDNHYYSEDWLFCHRWTKMGGSIYLDVTINLMHTGNVDFKGSYLSTII</sequence>
<name>A0A6C0KII5_9ZZZZ</name>
<dbReference type="Gene3D" id="3.90.550.10">
    <property type="entry name" value="Spore Coat Polysaccharide Biosynthesis Protein SpsA, Chain A"/>
    <property type="match status" value="1"/>
</dbReference>
<protein>
    <recommendedName>
        <fullName evidence="3">Nucleotide-diphospho-sugar transferase domain-containing protein</fullName>
    </recommendedName>
</protein>
<feature type="compositionally biased region" description="Polar residues" evidence="1">
    <location>
        <begin position="37"/>
        <end position="46"/>
    </location>
</feature>
<dbReference type="InterPro" id="IPR029044">
    <property type="entry name" value="Nucleotide-diphossugar_trans"/>
</dbReference>
<evidence type="ECO:0000256" key="1">
    <source>
        <dbReference type="SAM" id="MobiDB-lite"/>
    </source>
</evidence>
<dbReference type="SUPFAM" id="SSF53448">
    <property type="entry name" value="Nucleotide-diphospho-sugar transferases"/>
    <property type="match status" value="1"/>
</dbReference>
<dbReference type="EMBL" id="MN740887">
    <property type="protein sequence ID" value="QHU16627.1"/>
    <property type="molecule type" value="Genomic_DNA"/>
</dbReference>
<evidence type="ECO:0000313" key="2">
    <source>
        <dbReference type="EMBL" id="QHU16627.1"/>
    </source>
</evidence>
<proteinExistence type="predicted"/>
<dbReference type="AlphaFoldDB" id="A0A6C0KII5"/>
<organism evidence="2">
    <name type="scientific">viral metagenome</name>
    <dbReference type="NCBI Taxonomy" id="1070528"/>
    <lineage>
        <taxon>unclassified sequences</taxon>
        <taxon>metagenomes</taxon>
        <taxon>organismal metagenomes</taxon>
    </lineage>
</organism>
<reference evidence="2" key="1">
    <citation type="journal article" date="2020" name="Nature">
        <title>Giant virus diversity and host interactions through global metagenomics.</title>
        <authorList>
            <person name="Schulz F."/>
            <person name="Roux S."/>
            <person name="Paez-Espino D."/>
            <person name="Jungbluth S."/>
            <person name="Walsh D.A."/>
            <person name="Denef V.J."/>
            <person name="McMahon K.D."/>
            <person name="Konstantinidis K.T."/>
            <person name="Eloe-Fadrosh E.A."/>
            <person name="Kyrpides N.C."/>
            <person name="Woyke T."/>
        </authorList>
    </citation>
    <scope>NUCLEOTIDE SEQUENCE</scope>
    <source>
        <strain evidence="2">GVMAG-S-3300012000-53</strain>
    </source>
</reference>
<accession>A0A6C0KII5</accession>
<evidence type="ECO:0008006" key="3">
    <source>
        <dbReference type="Google" id="ProtNLM"/>
    </source>
</evidence>
<feature type="region of interest" description="Disordered" evidence="1">
    <location>
        <begin position="1"/>
        <end position="46"/>
    </location>
</feature>